<feature type="compositionally biased region" description="Low complexity" evidence="1">
    <location>
        <begin position="289"/>
        <end position="302"/>
    </location>
</feature>
<feature type="region of interest" description="Disordered" evidence="1">
    <location>
        <begin position="46"/>
        <end position="91"/>
    </location>
</feature>
<organism evidence="4 5">
    <name type="scientific">Aphanomyces euteiches</name>
    <dbReference type="NCBI Taxonomy" id="100861"/>
    <lineage>
        <taxon>Eukaryota</taxon>
        <taxon>Sar</taxon>
        <taxon>Stramenopiles</taxon>
        <taxon>Oomycota</taxon>
        <taxon>Saprolegniomycetes</taxon>
        <taxon>Saprolegniales</taxon>
        <taxon>Verrucalvaceae</taxon>
        <taxon>Aphanomyces</taxon>
    </lineage>
</organism>
<keyword evidence="2" id="KW-0472">Membrane</keyword>
<feature type="compositionally biased region" description="Low complexity" evidence="1">
    <location>
        <begin position="196"/>
        <end position="232"/>
    </location>
</feature>
<keyword evidence="2" id="KW-0812">Transmembrane</keyword>
<feature type="chain" id="PRO_5026121996" evidence="3">
    <location>
        <begin position="17"/>
        <end position="634"/>
    </location>
</feature>
<dbReference type="PRINTS" id="PR01217">
    <property type="entry name" value="PRICHEXTENSN"/>
</dbReference>
<keyword evidence="2" id="KW-1133">Transmembrane helix</keyword>
<feature type="compositionally biased region" description="Low complexity" evidence="1">
    <location>
        <begin position="254"/>
        <end position="276"/>
    </location>
</feature>
<dbReference type="Gene3D" id="1.10.239.10">
    <property type="entry name" value="Elicitin domain"/>
    <property type="match status" value="1"/>
</dbReference>
<evidence type="ECO:0000256" key="1">
    <source>
        <dbReference type="SAM" id="MobiDB-lite"/>
    </source>
</evidence>
<accession>A0A6G0WDI7</accession>
<feature type="signal peptide" evidence="3">
    <location>
        <begin position="1"/>
        <end position="16"/>
    </location>
</feature>
<feature type="region of interest" description="Disordered" evidence="1">
    <location>
        <begin position="194"/>
        <end position="366"/>
    </location>
</feature>
<name>A0A6G0WDI7_9STRA</name>
<proteinExistence type="predicted"/>
<evidence type="ECO:0000313" key="5">
    <source>
        <dbReference type="Proteomes" id="UP000481153"/>
    </source>
</evidence>
<feature type="transmembrane region" description="Helical" evidence="2">
    <location>
        <begin position="595"/>
        <end position="614"/>
    </location>
</feature>
<protein>
    <submittedName>
        <fullName evidence="4">Uncharacterized protein</fullName>
    </submittedName>
</protein>
<dbReference type="Proteomes" id="UP000481153">
    <property type="component" value="Unassembled WGS sequence"/>
</dbReference>
<dbReference type="EMBL" id="VJMJ01000245">
    <property type="protein sequence ID" value="KAF0725280.1"/>
    <property type="molecule type" value="Genomic_DNA"/>
</dbReference>
<sequence length="634" mass="67064">MKLFLLGSALAAVAVAQYGYENPSSPSPSPTLETHAPLQTRHYATTAQPSTSLPATTVVVPTPAVTTPSPSVATSEPTTIAPDFEEDTPEPTIGNECTWGEACRRPDGTLVECLNPNHRQCCFGEPYFVWLRGAGEGGTDAYQSCCQDADGNPLIVLGSTCPTTVPESQPTTTTPAVTTDEPSTVLPVTYNVTVKPAPTTTPAPQTTTSAPQTTTSAPTTTPLPTPASTAPQVVITPEPTSAVPDFEEEEKTPEPTTSSIPPTTTPHHTIEPTTTKSSQAAPLPTPASTIPVVVVTPEPTSVAPDYEEDDEKPTETPAPSSVPPTTTPCHPFAPTTDAPTDAPTEAPTEAPTTTAAPAATPSTPVLEPKELPQCLKTNFEAAHAAAIQSQYTDKCAVDIGMPCSDFKKHVKPTVRQIAKLNASENCKAYYGDLQAAARREHCFDLDIVATNVSFDMAIGALEVDAFPKTTTNCTTWNRPSFTKLALKASFYSCLASTSLGSHVFALTTLPSVDQLRDIKNNTHCRDLFPAVQSIIRDSPTACAYGSDGVDIHAYASLSFDVALDWLILIAQLTAQDATTTTAFTFAATSAPHSSLVVVGGVLAVCALLVVFVVLKRSQQRRRPRAEERKRLLQV</sequence>
<evidence type="ECO:0000313" key="4">
    <source>
        <dbReference type="EMBL" id="KAF0725280.1"/>
    </source>
</evidence>
<gene>
    <name evidence="4" type="ORF">Ae201684_016223</name>
</gene>
<dbReference type="VEuPathDB" id="FungiDB:AeMF1_015713"/>
<dbReference type="AlphaFoldDB" id="A0A6G0WDI7"/>
<keyword evidence="5" id="KW-1185">Reference proteome</keyword>
<feature type="compositionally biased region" description="Low complexity" evidence="1">
    <location>
        <begin position="327"/>
        <end position="361"/>
    </location>
</feature>
<keyword evidence="3" id="KW-0732">Signal</keyword>
<reference evidence="4 5" key="1">
    <citation type="submission" date="2019-07" db="EMBL/GenBank/DDBJ databases">
        <title>Genomics analysis of Aphanomyces spp. identifies a new class of oomycete effector associated with host adaptation.</title>
        <authorList>
            <person name="Gaulin E."/>
        </authorList>
    </citation>
    <scope>NUCLEOTIDE SEQUENCE [LARGE SCALE GENOMIC DNA]</scope>
    <source>
        <strain evidence="4 5">ATCC 201684</strain>
    </source>
</reference>
<evidence type="ECO:0000256" key="3">
    <source>
        <dbReference type="SAM" id="SignalP"/>
    </source>
</evidence>
<dbReference type="GO" id="GO:0005576">
    <property type="term" value="C:extracellular region"/>
    <property type="evidence" value="ECO:0007669"/>
    <property type="project" value="InterPro"/>
</dbReference>
<dbReference type="InterPro" id="IPR036470">
    <property type="entry name" value="Elicitin_sf"/>
</dbReference>
<feature type="compositionally biased region" description="Low complexity" evidence="1">
    <location>
        <begin position="49"/>
        <end position="79"/>
    </location>
</feature>
<evidence type="ECO:0000256" key="2">
    <source>
        <dbReference type="SAM" id="Phobius"/>
    </source>
</evidence>
<comment type="caution">
    <text evidence="4">The sequence shown here is derived from an EMBL/GenBank/DDBJ whole genome shotgun (WGS) entry which is preliminary data.</text>
</comment>